<protein>
    <submittedName>
        <fullName evidence="1">Uncharacterized protein</fullName>
    </submittedName>
</protein>
<dbReference type="RefSeq" id="WP_267280564.1">
    <property type="nucleotide sequence ID" value="NZ_JAOVZV010000003.1"/>
</dbReference>
<dbReference type="Proteomes" id="UP001070176">
    <property type="component" value="Unassembled WGS sequence"/>
</dbReference>
<comment type="caution">
    <text evidence="1">The sequence shown here is derived from an EMBL/GenBank/DDBJ whole genome shotgun (WGS) entry which is preliminary data.</text>
</comment>
<name>A0ABT3Y1C4_9FLAO</name>
<proteinExistence type="predicted"/>
<accession>A0ABT3Y1C4</accession>
<reference evidence="1" key="1">
    <citation type="submission" date="2022-10" db="EMBL/GenBank/DDBJ databases">
        <title>Chryseobacterium sp. nov., a novel bacterial species.</title>
        <authorList>
            <person name="Cao Y."/>
        </authorList>
    </citation>
    <scope>NUCLEOTIDE SEQUENCE</scope>
    <source>
        <strain evidence="1">KC 927</strain>
    </source>
</reference>
<sequence length="168" mass="20070">MSDKSQQINSNVVLNKKSYPELLVFHFQPSLKENTEVIINFDKKYLIFKSMYPHSAEPPPPMRRKDYEKFIDKRKPLKPYFTNLSDKELKNLNILINSFFDEDYQRIEELNIDGISYNFSILFSNKDLKNGFISNDKTENQEKLVKEIISLLHKTNKYEENKPTLQYY</sequence>
<evidence type="ECO:0000313" key="1">
    <source>
        <dbReference type="EMBL" id="MCX8531942.1"/>
    </source>
</evidence>
<dbReference type="EMBL" id="JAOVZV010000003">
    <property type="protein sequence ID" value="MCX8531942.1"/>
    <property type="molecule type" value="Genomic_DNA"/>
</dbReference>
<organism evidence="1 2">
    <name type="scientific">Chryseobacterium luquanense</name>
    <dbReference type="NCBI Taxonomy" id="2983766"/>
    <lineage>
        <taxon>Bacteria</taxon>
        <taxon>Pseudomonadati</taxon>
        <taxon>Bacteroidota</taxon>
        <taxon>Flavobacteriia</taxon>
        <taxon>Flavobacteriales</taxon>
        <taxon>Weeksellaceae</taxon>
        <taxon>Chryseobacterium group</taxon>
        <taxon>Chryseobacterium</taxon>
    </lineage>
</organism>
<evidence type="ECO:0000313" key="2">
    <source>
        <dbReference type="Proteomes" id="UP001070176"/>
    </source>
</evidence>
<gene>
    <name evidence="1" type="ORF">OEA66_06220</name>
</gene>
<keyword evidence="2" id="KW-1185">Reference proteome</keyword>